<dbReference type="OrthoDB" id="10421807at2759"/>
<proteinExistence type="predicted"/>
<name>A0A6A5XBA9_9PLEO</name>
<evidence type="ECO:0000313" key="1">
    <source>
        <dbReference type="EMBL" id="KAF2010252.1"/>
    </source>
</evidence>
<dbReference type="AlphaFoldDB" id="A0A6A5XBA9"/>
<gene>
    <name evidence="1" type="ORF">BU24DRAFT_473425</name>
</gene>
<organism evidence="1 2">
    <name type="scientific">Aaosphaeria arxii CBS 175.79</name>
    <dbReference type="NCBI Taxonomy" id="1450172"/>
    <lineage>
        <taxon>Eukaryota</taxon>
        <taxon>Fungi</taxon>
        <taxon>Dikarya</taxon>
        <taxon>Ascomycota</taxon>
        <taxon>Pezizomycotina</taxon>
        <taxon>Dothideomycetes</taxon>
        <taxon>Pleosporomycetidae</taxon>
        <taxon>Pleosporales</taxon>
        <taxon>Pleosporales incertae sedis</taxon>
        <taxon>Aaosphaeria</taxon>
    </lineage>
</organism>
<reference evidence="1" key="1">
    <citation type="journal article" date="2020" name="Stud. Mycol.">
        <title>101 Dothideomycetes genomes: a test case for predicting lifestyles and emergence of pathogens.</title>
        <authorList>
            <person name="Haridas S."/>
            <person name="Albert R."/>
            <person name="Binder M."/>
            <person name="Bloem J."/>
            <person name="Labutti K."/>
            <person name="Salamov A."/>
            <person name="Andreopoulos B."/>
            <person name="Baker S."/>
            <person name="Barry K."/>
            <person name="Bills G."/>
            <person name="Bluhm B."/>
            <person name="Cannon C."/>
            <person name="Castanera R."/>
            <person name="Culley D."/>
            <person name="Daum C."/>
            <person name="Ezra D."/>
            <person name="Gonzalez J."/>
            <person name="Henrissat B."/>
            <person name="Kuo A."/>
            <person name="Liang C."/>
            <person name="Lipzen A."/>
            <person name="Lutzoni F."/>
            <person name="Magnuson J."/>
            <person name="Mondo S."/>
            <person name="Nolan M."/>
            <person name="Ohm R."/>
            <person name="Pangilinan J."/>
            <person name="Park H.-J."/>
            <person name="Ramirez L."/>
            <person name="Alfaro M."/>
            <person name="Sun H."/>
            <person name="Tritt A."/>
            <person name="Yoshinaga Y."/>
            <person name="Zwiers L.-H."/>
            <person name="Turgeon B."/>
            <person name="Goodwin S."/>
            <person name="Spatafora J."/>
            <person name="Crous P."/>
            <person name="Grigoriev I."/>
        </authorList>
    </citation>
    <scope>NUCLEOTIDE SEQUENCE</scope>
    <source>
        <strain evidence="1">CBS 175.79</strain>
    </source>
</reference>
<evidence type="ECO:0000313" key="2">
    <source>
        <dbReference type="Proteomes" id="UP000799778"/>
    </source>
</evidence>
<dbReference type="RefSeq" id="XP_033378591.1">
    <property type="nucleotide sequence ID" value="XM_033532786.1"/>
</dbReference>
<keyword evidence="2" id="KW-1185">Reference proteome</keyword>
<dbReference type="Proteomes" id="UP000799778">
    <property type="component" value="Unassembled WGS sequence"/>
</dbReference>
<sequence length="375" mass="42320">MDFKQIIPHLHAVTRQFPVEYGHLLPLHPINHVRGVSLIKCFCRDCVPMLWECLAYHPEVPKLPVQARCYDVMTLAKVMVAVTSKLKHTLVDPSGQFRVTLDRIETSMREFEDELKKGFYTRHISDLPTLGELAGAFSWLFFRDMVHGVRYSWLGPVVGLDEGQPAKRRIMPPGVRAFATCDGKDIYISTHHFADKECFGHFTPRQLALQIAGAILHEQIHQYFNRNLCDGYCAGTQSQSQLCRFLNGEMYWLYDACTYKSVTLNYRSHCGHGPAFQEVARAIGNCAAAVFGLQGPLELGYYKCRCGLEHPECPSHCMPNRYELMRTVAHDLESEIKEVDAQGGKVVHCSSKALTALKPLTGTSGKDKVMHPTSF</sequence>
<dbReference type="EMBL" id="ML978077">
    <property type="protein sequence ID" value="KAF2010252.1"/>
    <property type="molecule type" value="Genomic_DNA"/>
</dbReference>
<accession>A0A6A5XBA9</accession>
<protein>
    <submittedName>
        <fullName evidence="1">Uncharacterized protein</fullName>
    </submittedName>
</protein>
<dbReference type="GeneID" id="54290183"/>